<proteinExistence type="predicted"/>
<reference evidence="2" key="1">
    <citation type="journal article" date="2019" name="Int. J. Syst. Evol. Microbiol.">
        <title>The Global Catalogue of Microorganisms (GCM) 10K type strain sequencing project: providing services to taxonomists for standard genome sequencing and annotation.</title>
        <authorList>
            <consortium name="The Broad Institute Genomics Platform"/>
            <consortium name="The Broad Institute Genome Sequencing Center for Infectious Disease"/>
            <person name="Wu L."/>
            <person name="Ma J."/>
        </authorList>
    </citation>
    <scope>NUCLEOTIDE SEQUENCE [LARGE SCALE GENOMIC DNA]</scope>
    <source>
        <strain evidence="2">CCUG 53915</strain>
    </source>
</reference>
<dbReference type="SUPFAM" id="SSF101386">
    <property type="entry name" value="all-alpha NTP pyrophosphatases"/>
    <property type="match status" value="1"/>
</dbReference>
<sequence>MPTYNKLVRDLIPEMIQNNGKTANFRILNEDEYLVELNKKMHEELSEYETATTTMNIAEELSDLLELIHAAADYYGLSAADIEKIRSEKAKSRGSFERRIFLMDVEDH</sequence>
<evidence type="ECO:0000313" key="2">
    <source>
        <dbReference type="Proteomes" id="UP001597231"/>
    </source>
</evidence>
<dbReference type="InterPro" id="IPR038735">
    <property type="entry name" value="MSMEG_1276-like_NTP-PPase_dom"/>
</dbReference>
<organism evidence="1 2">
    <name type="scientific">Sporosarcina contaminans</name>
    <dbReference type="NCBI Taxonomy" id="633403"/>
    <lineage>
        <taxon>Bacteria</taxon>
        <taxon>Bacillati</taxon>
        <taxon>Bacillota</taxon>
        <taxon>Bacilli</taxon>
        <taxon>Bacillales</taxon>
        <taxon>Caryophanaceae</taxon>
        <taxon>Sporosarcina</taxon>
    </lineage>
</organism>
<dbReference type="CDD" id="cd11532">
    <property type="entry name" value="NTP-PPase_COG4997"/>
    <property type="match status" value="1"/>
</dbReference>
<name>A0ABW3TYY8_9BACL</name>
<dbReference type="Proteomes" id="UP001597231">
    <property type="component" value="Unassembled WGS sequence"/>
</dbReference>
<comment type="caution">
    <text evidence="1">The sequence shown here is derived from an EMBL/GenBank/DDBJ whole genome shotgun (WGS) entry which is preliminary data.</text>
</comment>
<accession>A0ABW3TYY8</accession>
<keyword evidence="2" id="KW-1185">Reference proteome</keyword>
<dbReference type="RefSeq" id="WP_381480736.1">
    <property type="nucleotide sequence ID" value="NZ_JBHTLT010000047.1"/>
</dbReference>
<dbReference type="EMBL" id="JBHTLT010000047">
    <property type="protein sequence ID" value="MFD1205559.1"/>
    <property type="molecule type" value="Genomic_DNA"/>
</dbReference>
<protein>
    <submittedName>
        <fullName evidence="1">Phosphoribosyl-ATP pyrophosphohydrolase</fullName>
    </submittedName>
</protein>
<evidence type="ECO:0000313" key="1">
    <source>
        <dbReference type="EMBL" id="MFD1205559.1"/>
    </source>
</evidence>
<gene>
    <name evidence="1" type="ORF">ACFQ38_10655</name>
</gene>